<comment type="caution">
    <text evidence="2">The sequence shown here is derived from an EMBL/GenBank/DDBJ whole genome shotgun (WGS) entry which is preliminary data.</text>
</comment>
<name>A0A5B7EZR1_PORTR</name>
<protein>
    <submittedName>
        <fullName evidence="2">Uncharacterized protein</fullName>
    </submittedName>
</protein>
<sequence length="100" mass="10914">MTKEDKAGVLIGSPPSRQTHVGRASVARRVEAAARSEWEEIYCLPSREDKQYQTPFCECALPPYKSVRGKVSPATLSLDRMIANIPLSLSPCARVAVGDP</sequence>
<dbReference type="AlphaFoldDB" id="A0A5B7EZR1"/>
<keyword evidence="3" id="KW-1185">Reference proteome</keyword>
<evidence type="ECO:0000313" key="2">
    <source>
        <dbReference type="EMBL" id="MPC38488.1"/>
    </source>
</evidence>
<accession>A0A5B7EZR1</accession>
<reference evidence="2 3" key="1">
    <citation type="submission" date="2019-05" db="EMBL/GenBank/DDBJ databases">
        <title>Another draft genome of Portunus trituberculatus and its Hox gene families provides insights of decapod evolution.</title>
        <authorList>
            <person name="Jeong J.-H."/>
            <person name="Song I."/>
            <person name="Kim S."/>
            <person name="Choi T."/>
            <person name="Kim D."/>
            <person name="Ryu S."/>
            <person name="Kim W."/>
        </authorList>
    </citation>
    <scope>NUCLEOTIDE SEQUENCE [LARGE SCALE GENOMIC DNA]</scope>
    <source>
        <tissue evidence="2">Muscle</tissue>
    </source>
</reference>
<proteinExistence type="predicted"/>
<dbReference type="Proteomes" id="UP000324222">
    <property type="component" value="Unassembled WGS sequence"/>
</dbReference>
<evidence type="ECO:0000256" key="1">
    <source>
        <dbReference type="SAM" id="MobiDB-lite"/>
    </source>
</evidence>
<feature type="region of interest" description="Disordered" evidence="1">
    <location>
        <begin position="1"/>
        <end position="24"/>
    </location>
</feature>
<gene>
    <name evidence="2" type="ORF">E2C01_031995</name>
</gene>
<dbReference type="EMBL" id="VSRR010004081">
    <property type="protein sequence ID" value="MPC38488.1"/>
    <property type="molecule type" value="Genomic_DNA"/>
</dbReference>
<evidence type="ECO:0000313" key="3">
    <source>
        <dbReference type="Proteomes" id="UP000324222"/>
    </source>
</evidence>
<organism evidence="2 3">
    <name type="scientific">Portunus trituberculatus</name>
    <name type="common">Swimming crab</name>
    <name type="synonym">Neptunus trituberculatus</name>
    <dbReference type="NCBI Taxonomy" id="210409"/>
    <lineage>
        <taxon>Eukaryota</taxon>
        <taxon>Metazoa</taxon>
        <taxon>Ecdysozoa</taxon>
        <taxon>Arthropoda</taxon>
        <taxon>Crustacea</taxon>
        <taxon>Multicrustacea</taxon>
        <taxon>Malacostraca</taxon>
        <taxon>Eumalacostraca</taxon>
        <taxon>Eucarida</taxon>
        <taxon>Decapoda</taxon>
        <taxon>Pleocyemata</taxon>
        <taxon>Brachyura</taxon>
        <taxon>Eubrachyura</taxon>
        <taxon>Portunoidea</taxon>
        <taxon>Portunidae</taxon>
        <taxon>Portuninae</taxon>
        <taxon>Portunus</taxon>
    </lineage>
</organism>